<dbReference type="SUPFAM" id="SSF55073">
    <property type="entry name" value="Nucleotide cyclase"/>
    <property type="match status" value="1"/>
</dbReference>
<dbReference type="SMART" id="SM00267">
    <property type="entry name" value="GGDEF"/>
    <property type="match status" value="1"/>
</dbReference>
<comment type="catalytic activity">
    <reaction evidence="2">
        <text>2 GTP = 3',3'-c-di-GMP + 2 diphosphate</text>
        <dbReference type="Rhea" id="RHEA:24898"/>
        <dbReference type="ChEBI" id="CHEBI:33019"/>
        <dbReference type="ChEBI" id="CHEBI:37565"/>
        <dbReference type="ChEBI" id="CHEBI:58805"/>
        <dbReference type="EC" id="2.7.7.65"/>
    </reaction>
</comment>
<feature type="domain" description="GGDEF" evidence="5">
    <location>
        <begin position="161"/>
        <end position="299"/>
    </location>
</feature>
<dbReference type="PANTHER" id="PTHR45138">
    <property type="entry name" value="REGULATORY COMPONENTS OF SENSORY TRANSDUCTION SYSTEM"/>
    <property type="match status" value="1"/>
</dbReference>
<dbReference type="EMBL" id="JAUJFI010000053">
    <property type="protein sequence ID" value="MDQ2103595.1"/>
    <property type="molecule type" value="Genomic_DNA"/>
</dbReference>
<evidence type="ECO:0000259" key="4">
    <source>
        <dbReference type="PROSITE" id="PS50110"/>
    </source>
</evidence>
<dbReference type="InterPro" id="IPR000160">
    <property type="entry name" value="GGDEF_dom"/>
</dbReference>
<dbReference type="CDD" id="cd01949">
    <property type="entry name" value="GGDEF"/>
    <property type="match status" value="1"/>
</dbReference>
<protein>
    <recommendedName>
        <fullName evidence="1">diguanylate cyclase</fullName>
        <ecNumber evidence="1">2.7.7.65</ecNumber>
    </recommendedName>
</protein>
<dbReference type="PROSITE" id="PS50110">
    <property type="entry name" value="RESPONSE_REGULATORY"/>
    <property type="match status" value="1"/>
</dbReference>
<dbReference type="EC" id="2.7.7.65" evidence="1"/>
<dbReference type="SUPFAM" id="SSF52172">
    <property type="entry name" value="CheY-like"/>
    <property type="match status" value="1"/>
</dbReference>
<dbReference type="InterPro" id="IPR029787">
    <property type="entry name" value="Nucleotide_cyclase"/>
</dbReference>
<accession>A0ABU0WHB6</accession>
<keyword evidence="7" id="KW-1185">Reference proteome</keyword>
<comment type="caution">
    <text evidence="6">The sequence shown here is derived from an EMBL/GenBank/DDBJ whole genome shotgun (WGS) entry which is preliminary data.</text>
</comment>
<keyword evidence="6" id="KW-0808">Transferase</keyword>
<name>A0ABU0WHB6_9PROT</name>
<dbReference type="RefSeq" id="WP_306706724.1">
    <property type="nucleotide sequence ID" value="NZ_JAUJFI010000053.1"/>
</dbReference>
<evidence type="ECO:0000256" key="3">
    <source>
        <dbReference type="PROSITE-ProRule" id="PRU00169"/>
    </source>
</evidence>
<dbReference type="InterPro" id="IPR001789">
    <property type="entry name" value="Sig_transdc_resp-reg_receiver"/>
</dbReference>
<dbReference type="GO" id="GO:0052621">
    <property type="term" value="F:diguanylate cyclase activity"/>
    <property type="evidence" value="ECO:0007669"/>
    <property type="project" value="UniProtKB-EC"/>
</dbReference>
<dbReference type="Pfam" id="PF00990">
    <property type="entry name" value="GGDEF"/>
    <property type="match status" value="1"/>
</dbReference>
<feature type="modified residue" description="4-aspartylphosphate" evidence="3">
    <location>
        <position position="51"/>
    </location>
</feature>
<evidence type="ECO:0000256" key="2">
    <source>
        <dbReference type="ARBA" id="ARBA00034247"/>
    </source>
</evidence>
<dbReference type="InterPro" id="IPR043128">
    <property type="entry name" value="Rev_trsase/Diguanyl_cyclase"/>
</dbReference>
<sequence>MRILVVDDSRMARTVLCQQLESFGHQTVFAESGQEALARSRDEPIDIALVDFRVGAMEGVEVCWHLRAAQKERHLYLMLMIPGSITNQFFEVVENGADEFLRKPLDLTWLRARLLAASRVVDMQRQLERLATTDSLTGALNRGRFMARAAEEVARARRNSRPLSAIMLDIDHFKKVNDTHGHATGDEAIRTVVRVCRSMVRGVDVLGRLGGEEFAILLPETPPQGAALLAERLRRTLAETDVRIANGAGAGSALTFTVSIGVSALRPDEEAVSAVLARADAALYRAKNGGRNRVVCDAAGLPGV</sequence>
<dbReference type="Gene3D" id="3.40.50.2300">
    <property type="match status" value="1"/>
</dbReference>
<evidence type="ECO:0000259" key="5">
    <source>
        <dbReference type="PROSITE" id="PS50887"/>
    </source>
</evidence>
<dbReference type="InterPro" id="IPR011006">
    <property type="entry name" value="CheY-like_superfamily"/>
</dbReference>
<organism evidence="6 7">
    <name type="scientific">Azospirillum isscasi</name>
    <dbReference type="NCBI Taxonomy" id="3053926"/>
    <lineage>
        <taxon>Bacteria</taxon>
        <taxon>Pseudomonadati</taxon>
        <taxon>Pseudomonadota</taxon>
        <taxon>Alphaproteobacteria</taxon>
        <taxon>Rhodospirillales</taxon>
        <taxon>Azospirillaceae</taxon>
        <taxon>Azospirillum</taxon>
    </lineage>
</organism>
<dbReference type="Pfam" id="PF00072">
    <property type="entry name" value="Response_reg"/>
    <property type="match status" value="1"/>
</dbReference>
<feature type="domain" description="Response regulatory" evidence="4">
    <location>
        <begin position="2"/>
        <end position="118"/>
    </location>
</feature>
<dbReference type="CDD" id="cd00156">
    <property type="entry name" value="REC"/>
    <property type="match status" value="1"/>
</dbReference>
<keyword evidence="6" id="KW-0548">Nucleotidyltransferase</keyword>
<dbReference type="PANTHER" id="PTHR45138:SF9">
    <property type="entry name" value="DIGUANYLATE CYCLASE DGCM-RELATED"/>
    <property type="match status" value="1"/>
</dbReference>
<dbReference type="Proteomes" id="UP001227317">
    <property type="component" value="Unassembled WGS sequence"/>
</dbReference>
<dbReference type="SMART" id="SM00448">
    <property type="entry name" value="REC"/>
    <property type="match status" value="1"/>
</dbReference>
<gene>
    <name evidence="6" type="ORF">QSG27_12920</name>
</gene>
<evidence type="ECO:0000313" key="7">
    <source>
        <dbReference type="Proteomes" id="UP001227317"/>
    </source>
</evidence>
<dbReference type="NCBIfam" id="TIGR00254">
    <property type="entry name" value="GGDEF"/>
    <property type="match status" value="1"/>
</dbReference>
<dbReference type="InterPro" id="IPR050469">
    <property type="entry name" value="Diguanylate_Cyclase"/>
</dbReference>
<dbReference type="PROSITE" id="PS50887">
    <property type="entry name" value="GGDEF"/>
    <property type="match status" value="1"/>
</dbReference>
<evidence type="ECO:0000313" key="6">
    <source>
        <dbReference type="EMBL" id="MDQ2103595.1"/>
    </source>
</evidence>
<dbReference type="Gene3D" id="3.30.70.270">
    <property type="match status" value="1"/>
</dbReference>
<keyword evidence="3" id="KW-0597">Phosphoprotein</keyword>
<reference evidence="6 7" key="1">
    <citation type="submission" date="2023-06" db="EMBL/GenBank/DDBJ databases">
        <title>Azospirillum isscasensis sp.nov, a bacterium isolated from rhizosphere soil of rice.</title>
        <authorList>
            <person name="Wang H."/>
        </authorList>
    </citation>
    <scope>NUCLEOTIDE SEQUENCE [LARGE SCALE GENOMIC DNA]</scope>
    <source>
        <strain evidence="6 7">C340-1</strain>
    </source>
</reference>
<evidence type="ECO:0000256" key="1">
    <source>
        <dbReference type="ARBA" id="ARBA00012528"/>
    </source>
</evidence>
<proteinExistence type="predicted"/>